<feature type="transmembrane region" description="Helical" evidence="1">
    <location>
        <begin position="275"/>
        <end position="298"/>
    </location>
</feature>
<dbReference type="PANTHER" id="PTHR30188:SF4">
    <property type="entry name" value="PROTEIN TRIGALACTOSYLDIACYLGLYCEROL 1, CHLOROPLASTIC"/>
    <property type="match status" value="1"/>
</dbReference>
<feature type="transmembrane region" description="Helical" evidence="1">
    <location>
        <begin position="235"/>
        <end position="255"/>
    </location>
</feature>
<sequence>MDMMATRRVPSRVSLVHFDLSGGQREQLHPTTRRRIQAVHGAMVMVVGQAAKPVRAMGDFFVMSLETFVSIFRPPFAWREYLFQCWFVARVSTLPGVLMTIPWAVISGFLFNVLLTDIGAADFSGTGCAIFTVDQSAPIVTVLVVAGAGATAMCADLGARTIREELDALRVMGINPIQALAVPRVLAATTISLALSSVVTATGLIGAFFCSVFLMHVSAGAWVAGLTTLTHTIDVIISMIKATLFGLMAGLIACYKGMSVGGGPAGVGRAVNETVVFAFIVLFVINIIVTAVGMPFMVS</sequence>
<reference evidence="2" key="2">
    <citation type="submission" date="2014-04" db="EMBL/GenBank/DDBJ databases">
        <authorList>
            <person name="Xu Y.W."/>
            <person name="Yang Q."/>
        </authorList>
    </citation>
    <scope>NUCLEOTIDE SEQUENCE</scope>
    <source>
        <strain evidence="2">DSM 44626</strain>
    </source>
</reference>
<dbReference type="EMBL" id="HG964446">
    <property type="protein sequence ID" value="CDO88927.1"/>
    <property type="molecule type" value="Genomic_DNA"/>
</dbReference>
<dbReference type="InterPro" id="IPR030802">
    <property type="entry name" value="Permease_MalE"/>
</dbReference>
<dbReference type="PANTHER" id="PTHR30188">
    <property type="entry name" value="ABC TRANSPORTER PERMEASE PROTEIN-RELATED"/>
    <property type="match status" value="1"/>
</dbReference>
<dbReference type="Proteomes" id="UP000028880">
    <property type="component" value="Unassembled WGS sequence"/>
</dbReference>
<organism evidence="2">
    <name type="scientific">Mycobacterium triplex</name>
    <dbReference type="NCBI Taxonomy" id="47839"/>
    <lineage>
        <taxon>Bacteria</taxon>
        <taxon>Bacillati</taxon>
        <taxon>Actinomycetota</taxon>
        <taxon>Actinomycetes</taxon>
        <taxon>Mycobacteriales</taxon>
        <taxon>Mycobacteriaceae</taxon>
        <taxon>Mycobacterium</taxon>
        <taxon>Mycobacterium simiae complex</taxon>
    </lineage>
</organism>
<keyword evidence="1" id="KW-1133">Transmembrane helix</keyword>
<gene>
    <name evidence="2" type="primary">yrbE3A</name>
    <name evidence="2" type="ORF">BN973_03297</name>
</gene>
<dbReference type="STRING" id="47839.BN973_03297"/>
<evidence type="ECO:0000256" key="1">
    <source>
        <dbReference type="SAM" id="Phobius"/>
    </source>
</evidence>
<keyword evidence="1" id="KW-0472">Membrane</keyword>
<dbReference type="eggNOG" id="COG0767">
    <property type="taxonomic scope" value="Bacteria"/>
</dbReference>
<name>A0A024JZZ8_9MYCO</name>
<dbReference type="Pfam" id="PF02405">
    <property type="entry name" value="MlaE"/>
    <property type="match status" value="1"/>
</dbReference>
<keyword evidence="1" id="KW-0812">Transmembrane</keyword>
<proteinExistence type="predicted"/>
<dbReference type="AlphaFoldDB" id="A0A024JZZ8"/>
<feature type="transmembrane region" description="Helical" evidence="1">
    <location>
        <begin position="193"/>
        <end position="215"/>
    </location>
</feature>
<accession>A0A024JZZ8</accession>
<dbReference type="GO" id="GO:0043190">
    <property type="term" value="C:ATP-binding cassette (ABC) transporter complex"/>
    <property type="evidence" value="ECO:0007669"/>
    <property type="project" value="InterPro"/>
</dbReference>
<dbReference type="HOGENOM" id="CLU_045686_2_0_11"/>
<dbReference type="GO" id="GO:0005548">
    <property type="term" value="F:phospholipid transporter activity"/>
    <property type="evidence" value="ECO:0007669"/>
    <property type="project" value="TreeGrafter"/>
</dbReference>
<evidence type="ECO:0000313" key="2">
    <source>
        <dbReference type="EMBL" id="CDO88927.1"/>
    </source>
</evidence>
<reference evidence="2" key="1">
    <citation type="journal article" date="2014" name="Genome Announc.">
        <title>Draft Genome Sequence of Mycobacterium triplex DSM 44626.</title>
        <authorList>
            <person name="Sassi M."/>
            <person name="Croce O."/>
            <person name="Robert C."/>
            <person name="Raoult D."/>
            <person name="Drancourt M."/>
        </authorList>
    </citation>
    <scope>NUCLEOTIDE SEQUENCE [LARGE SCALE GENOMIC DNA]</scope>
    <source>
        <strain evidence="2">DSM 44626</strain>
    </source>
</reference>
<protein>
    <submittedName>
        <fullName evidence="2">Integral membrane protein YrbE3A</fullName>
    </submittedName>
</protein>